<dbReference type="CTD" id="3455"/>
<dbReference type="InterPro" id="IPR036116">
    <property type="entry name" value="FN3_sf"/>
</dbReference>
<protein>
    <submittedName>
        <fullName evidence="4">Interferon alpha and beta receptor subunit 2</fullName>
    </submittedName>
</protein>
<reference evidence="4" key="1">
    <citation type="submission" date="2025-08" db="UniProtKB">
        <authorList>
            <consortium name="Ensembl"/>
        </authorList>
    </citation>
    <scope>IDENTIFICATION</scope>
</reference>
<dbReference type="GO" id="GO:0005886">
    <property type="term" value="C:plasma membrane"/>
    <property type="evidence" value="ECO:0007669"/>
    <property type="project" value="TreeGrafter"/>
</dbReference>
<organism evidence="4 5">
    <name type="scientific">Cyanistes caeruleus</name>
    <name type="common">Eurasian blue tit</name>
    <name type="synonym">Parus caeruleus</name>
    <dbReference type="NCBI Taxonomy" id="156563"/>
    <lineage>
        <taxon>Eukaryota</taxon>
        <taxon>Metazoa</taxon>
        <taxon>Chordata</taxon>
        <taxon>Craniata</taxon>
        <taxon>Vertebrata</taxon>
        <taxon>Euteleostomi</taxon>
        <taxon>Archelosauria</taxon>
        <taxon>Archosauria</taxon>
        <taxon>Dinosauria</taxon>
        <taxon>Saurischia</taxon>
        <taxon>Theropoda</taxon>
        <taxon>Coelurosauria</taxon>
        <taxon>Aves</taxon>
        <taxon>Neognathae</taxon>
        <taxon>Neoaves</taxon>
        <taxon>Telluraves</taxon>
        <taxon>Australaves</taxon>
        <taxon>Passeriformes</taxon>
        <taxon>Paridae</taxon>
        <taxon>Cyanistes</taxon>
    </lineage>
</organism>
<gene>
    <name evidence="4" type="primary">IFNAR2</name>
</gene>
<feature type="domain" description="Fibronectin type-III" evidence="2">
    <location>
        <begin position="18"/>
        <end position="92"/>
    </location>
</feature>
<evidence type="ECO:0000313" key="5">
    <source>
        <dbReference type="Proteomes" id="UP000694410"/>
    </source>
</evidence>
<dbReference type="PANTHER" id="PTHR20859:SF84">
    <property type="entry name" value="INTERFERON ALPHA_BETA RECEPTOR 2"/>
    <property type="match status" value="1"/>
</dbReference>
<dbReference type="Ensembl" id="ENSCCET00000030630.1">
    <property type="protein sequence ID" value="ENSCCEP00000020182.1"/>
    <property type="gene ID" value="ENSCCEG00000018295.1"/>
</dbReference>
<dbReference type="Pfam" id="PF09294">
    <property type="entry name" value="Interfer-bind"/>
    <property type="match status" value="1"/>
</dbReference>
<feature type="compositionally biased region" description="Polar residues" evidence="1">
    <location>
        <begin position="335"/>
        <end position="353"/>
    </location>
</feature>
<evidence type="ECO:0000259" key="2">
    <source>
        <dbReference type="Pfam" id="PF01108"/>
    </source>
</evidence>
<evidence type="ECO:0000256" key="1">
    <source>
        <dbReference type="SAM" id="MobiDB-lite"/>
    </source>
</evidence>
<dbReference type="AlphaFoldDB" id="A0A8C0VD64"/>
<keyword evidence="5" id="KW-1185">Reference proteome</keyword>
<dbReference type="GO" id="GO:0042018">
    <property type="term" value="F:interleukin-22 receptor activity"/>
    <property type="evidence" value="ECO:0007669"/>
    <property type="project" value="TreeGrafter"/>
</dbReference>
<dbReference type="InterPro" id="IPR015373">
    <property type="entry name" value="Interferon/interleukin_rcp_dom"/>
</dbReference>
<dbReference type="InterPro" id="IPR013783">
    <property type="entry name" value="Ig-like_fold"/>
</dbReference>
<dbReference type="PANTHER" id="PTHR20859">
    <property type="entry name" value="INTERFERON/INTERLEUKIN RECEPTOR"/>
    <property type="match status" value="1"/>
</dbReference>
<sequence>MGALMDVPVPLCQLEKIKLQMDSHNFQHILSWQEERDPAVPASYNVLYRDRRNQTWLSAQQCSGIAQLSCELTEDFKDTSAVYYYFVQSVGGAQVLSSYEHEFQPLIQTILGPPEVNITSCPSCINVTIKLPTSHYRDKGKLLSLIDIYKELDYDITLKSLEGEHKRPRQKTTEEVFSTVIEELYPGRNYCVSVVVTASLNKHSIPSPWKCATAGSQAQQGYHEIAVAGAVCFSLIIAAVLKCVHAAGFIDPKISLPQSLECIRQLAYSAWVCEPENTASVEIIPREVKSKARACRGSASDDSDSSDSDNSALCDHDYTRREGLGRGSVPRGWLTPSTLGQYSVSSSEHSQAGDSAAAEPHESQEQQGHPGGEGDTSSEFLSPFSEGSCSSQGNSECFTISLQTVQLGSLEQDRHRSAAPPAQEDEGDWHCAHDLQAKLLEDTGSVQDAPCSNDFYEWQSSSSSEESNTLESDTEHGTGYMRR</sequence>
<dbReference type="RefSeq" id="XP_023782212.1">
    <property type="nucleotide sequence ID" value="XM_023926444.1"/>
</dbReference>
<dbReference type="Pfam" id="PF01108">
    <property type="entry name" value="Tissue_fac"/>
    <property type="match status" value="1"/>
</dbReference>
<dbReference type="SUPFAM" id="SSF49265">
    <property type="entry name" value="Fibronectin type III"/>
    <property type="match status" value="2"/>
</dbReference>
<feature type="region of interest" description="Disordered" evidence="1">
    <location>
        <begin position="296"/>
        <end position="315"/>
    </location>
</feature>
<reference evidence="4" key="2">
    <citation type="submission" date="2025-09" db="UniProtKB">
        <authorList>
            <consortium name="Ensembl"/>
        </authorList>
    </citation>
    <scope>IDENTIFICATION</scope>
</reference>
<dbReference type="GeneID" id="111928947"/>
<dbReference type="InterPro" id="IPR050650">
    <property type="entry name" value="Type-II_Cytokine-TF_Rcpt"/>
</dbReference>
<evidence type="ECO:0000259" key="3">
    <source>
        <dbReference type="Pfam" id="PF09294"/>
    </source>
</evidence>
<feature type="domain" description="Interferon/interleukin receptor" evidence="3">
    <location>
        <begin position="109"/>
        <end position="213"/>
    </location>
</feature>
<dbReference type="InterPro" id="IPR003961">
    <property type="entry name" value="FN3_dom"/>
</dbReference>
<proteinExistence type="predicted"/>
<feature type="region of interest" description="Disordered" evidence="1">
    <location>
        <begin position="325"/>
        <end position="388"/>
    </location>
</feature>
<evidence type="ECO:0000313" key="4">
    <source>
        <dbReference type="Ensembl" id="ENSCCEP00000020182.1"/>
    </source>
</evidence>
<accession>A0A8C0VD64</accession>
<name>A0A8C0VD64_CYACU</name>
<feature type="compositionally biased region" description="Polar residues" evidence="1">
    <location>
        <begin position="375"/>
        <end position="388"/>
    </location>
</feature>
<dbReference type="Proteomes" id="UP000694410">
    <property type="component" value="Unplaced"/>
</dbReference>
<dbReference type="Gene3D" id="2.60.40.10">
    <property type="entry name" value="Immunoglobulins"/>
    <property type="match status" value="2"/>
</dbReference>
<feature type="region of interest" description="Disordered" evidence="1">
    <location>
        <begin position="441"/>
        <end position="483"/>
    </location>
</feature>